<organism evidence="2 3">
    <name type="scientific">Hypsibius exemplaris</name>
    <name type="common">Freshwater tardigrade</name>
    <dbReference type="NCBI Taxonomy" id="2072580"/>
    <lineage>
        <taxon>Eukaryota</taxon>
        <taxon>Metazoa</taxon>
        <taxon>Ecdysozoa</taxon>
        <taxon>Tardigrada</taxon>
        <taxon>Eutardigrada</taxon>
        <taxon>Parachela</taxon>
        <taxon>Hypsibioidea</taxon>
        <taxon>Hypsibiidae</taxon>
        <taxon>Hypsibius</taxon>
    </lineage>
</organism>
<protein>
    <submittedName>
        <fullName evidence="2">Uncharacterized protein</fullName>
    </submittedName>
</protein>
<sequence length="252" mass="27023">MPAEKALSCLCAVSAQHVTLSEPGALFTENHVCGVVVGEREFPCLLIEIDEGSLAFLPLASGADATVEHATGRKTVWKSKKRFAWAACPCLQKCTARGVRVGSKAAVVAQWKLRNAIRRQLVGNHRLASRPVPSAGSAEASPSTNDGIELHSKIGRAGRTTRPEVHSQSVEGRICSKSSMSVHLLPSYPSYYLITVGICLAGADNQNAAHSAQQTTSDFGSWDDRDGFFDLTCEFLQGERGTELVPLLRSSS</sequence>
<dbReference type="AlphaFoldDB" id="A0A1W0WCM3"/>
<feature type="region of interest" description="Disordered" evidence="1">
    <location>
        <begin position="128"/>
        <end position="149"/>
    </location>
</feature>
<comment type="caution">
    <text evidence="2">The sequence shown here is derived from an EMBL/GenBank/DDBJ whole genome shotgun (WGS) entry which is preliminary data.</text>
</comment>
<evidence type="ECO:0000256" key="1">
    <source>
        <dbReference type="SAM" id="MobiDB-lite"/>
    </source>
</evidence>
<accession>A0A1W0WCM3</accession>
<name>A0A1W0WCM3_HYPEX</name>
<keyword evidence="3" id="KW-1185">Reference proteome</keyword>
<dbReference type="EMBL" id="MTYJ01000133">
    <property type="protein sequence ID" value="OQV12966.1"/>
    <property type="molecule type" value="Genomic_DNA"/>
</dbReference>
<dbReference type="Proteomes" id="UP000192578">
    <property type="component" value="Unassembled WGS sequence"/>
</dbReference>
<proteinExistence type="predicted"/>
<reference evidence="3" key="1">
    <citation type="submission" date="2017-01" db="EMBL/GenBank/DDBJ databases">
        <title>Comparative genomics of anhydrobiosis in the tardigrade Hypsibius dujardini.</title>
        <authorList>
            <person name="Yoshida Y."/>
            <person name="Koutsovoulos G."/>
            <person name="Laetsch D."/>
            <person name="Stevens L."/>
            <person name="Kumar S."/>
            <person name="Horikawa D."/>
            <person name="Ishino K."/>
            <person name="Komine S."/>
            <person name="Tomita M."/>
            <person name="Blaxter M."/>
            <person name="Arakawa K."/>
        </authorList>
    </citation>
    <scope>NUCLEOTIDE SEQUENCE [LARGE SCALE GENOMIC DNA]</scope>
    <source>
        <strain evidence="3">Z151</strain>
    </source>
</reference>
<evidence type="ECO:0000313" key="3">
    <source>
        <dbReference type="Proteomes" id="UP000192578"/>
    </source>
</evidence>
<evidence type="ECO:0000313" key="2">
    <source>
        <dbReference type="EMBL" id="OQV12966.1"/>
    </source>
</evidence>
<gene>
    <name evidence="2" type="ORF">BV898_12802</name>
</gene>